<comment type="caution">
    <text evidence="2">The sequence shown here is derived from an EMBL/GenBank/DDBJ whole genome shotgun (WGS) entry which is preliminary data.</text>
</comment>
<evidence type="ECO:0000259" key="1">
    <source>
        <dbReference type="Pfam" id="PF00990"/>
    </source>
</evidence>
<dbReference type="Proteomes" id="UP001606303">
    <property type="component" value="Unassembled WGS sequence"/>
</dbReference>
<dbReference type="InterPro" id="IPR000160">
    <property type="entry name" value="GGDEF_dom"/>
</dbReference>
<proteinExistence type="predicted"/>
<evidence type="ECO:0000313" key="2">
    <source>
        <dbReference type="EMBL" id="MFG6465841.1"/>
    </source>
</evidence>
<dbReference type="GO" id="GO:0052621">
    <property type="term" value="F:diguanylate cyclase activity"/>
    <property type="evidence" value="ECO:0007669"/>
    <property type="project" value="UniProtKB-EC"/>
</dbReference>
<dbReference type="Gene3D" id="3.30.70.270">
    <property type="match status" value="1"/>
</dbReference>
<sequence length="189" mass="19729">MLSDTTASALTSAELLHSESLMDADAPTPSAAGRGEHAAPALPRAASLAALGPMLARQLANSRRSGESLSLLWIETELLEAHASADERAVEAAMTAAAGQRLRQRVRGVDEVIQVGHNAFAVLLKGAAPADTAMVEQRLKHALGGAYSVTEQRVYVGVRMGVAHFPDCGRTGAELAEAAQRQVALHHGP</sequence>
<accession>A0ABW7GV39</accession>
<organism evidence="2 3">
    <name type="scientific">Pelomonas baiyunensis</name>
    <dbReference type="NCBI Taxonomy" id="3299026"/>
    <lineage>
        <taxon>Bacteria</taxon>
        <taxon>Pseudomonadati</taxon>
        <taxon>Pseudomonadota</taxon>
        <taxon>Betaproteobacteria</taxon>
        <taxon>Burkholderiales</taxon>
        <taxon>Sphaerotilaceae</taxon>
        <taxon>Roseateles</taxon>
    </lineage>
</organism>
<keyword evidence="3" id="KW-1185">Reference proteome</keyword>
<keyword evidence="2" id="KW-0808">Transferase</keyword>
<reference evidence="2 3" key="1">
    <citation type="submission" date="2024-08" db="EMBL/GenBank/DDBJ databases">
        <authorList>
            <person name="Lu H."/>
        </authorList>
    </citation>
    <scope>NUCLEOTIDE SEQUENCE [LARGE SCALE GENOMIC DNA]</scope>
    <source>
        <strain evidence="2 3">BYS87W</strain>
    </source>
</reference>
<dbReference type="SUPFAM" id="SSF55073">
    <property type="entry name" value="Nucleotide cyclase"/>
    <property type="match status" value="1"/>
</dbReference>
<feature type="domain" description="GGDEF" evidence="1">
    <location>
        <begin position="56"/>
        <end position="182"/>
    </location>
</feature>
<dbReference type="EC" id="2.7.7.65" evidence="2"/>
<dbReference type="Pfam" id="PF00990">
    <property type="entry name" value="GGDEF"/>
    <property type="match status" value="1"/>
</dbReference>
<name>A0ABW7GV39_9BURK</name>
<evidence type="ECO:0000313" key="3">
    <source>
        <dbReference type="Proteomes" id="UP001606303"/>
    </source>
</evidence>
<dbReference type="InterPro" id="IPR043128">
    <property type="entry name" value="Rev_trsase/Diguanyl_cyclase"/>
</dbReference>
<keyword evidence="2" id="KW-0548">Nucleotidyltransferase</keyword>
<dbReference type="InterPro" id="IPR029787">
    <property type="entry name" value="Nucleotide_cyclase"/>
</dbReference>
<dbReference type="RefSeq" id="WP_394381725.1">
    <property type="nucleotide sequence ID" value="NZ_JBIGIB010000001.1"/>
</dbReference>
<protein>
    <submittedName>
        <fullName evidence="2">Diguanylate cyclase domain-containing protein</fullName>
        <ecNumber evidence="2">2.7.7.65</ecNumber>
    </submittedName>
</protein>
<gene>
    <name evidence="2" type="ORF">ACG01O_04380</name>
</gene>
<dbReference type="EMBL" id="JBIGIB010000001">
    <property type="protein sequence ID" value="MFG6465841.1"/>
    <property type="molecule type" value="Genomic_DNA"/>
</dbReference>